<dbReference type="AlphaFoldDB" id="A0A1I3R675"/>
<organism evidence="6 7">
    <name type="scientific">Parapedobacter indicus</name>
    <dbReference type="NCBI Taxonomy" id="1477437"/>
    <lineage>
        <taxon>Bacteria</taxon>
        <taxon>Pseudomonadati</taxon>
        <taxon>Bacteroidota</taxon>
        <taxon>Sphingobacteriia</taxon>
        <taxon>Sphingobacteriales</taxon>
        <taxon>Sphingobacteriaceae</taxon>
        <taxon>Parapedobacter</taxon>
    </lineage>
</organism>
<evidence type="ECO:0000259" key="5">
    <source>
        <dbReference type="PROSITE" id="PS50977"/>
    </source>
</evidence>
<dbReference type="STRING" id="1477437.SAMN05444682_109247"/>
<dbReference type="SUPFAM" id="SSF48498">
    <property type="entry name" value="Tetracyclin repressor-like, C-terminal domain"/>
    <property type="match status" value="1"/>
</dbReference>
<dbReference type="PROSITE" id="PS50977">
    <property type="entry name" value="HTH_TETR_2"/>
    <property type="match status" value="1"/>
</dbReference>
<dbReference type="SUPFAM" id="SSF46689">
    <property type="entry name" value="Homeodomain-like"/>
    <property type="match status" value="1"/>
</dbReference>
<evidence type="ECO:0000256" key="3">
    <source>
        <dbReference type="ARBA" id="ARBA00023163"/>
    </source>
</evidence>
<feature type="DNA-binding region" description="H-T-H motif" evidence="4">
    <location>
        <begin position="52"/>
        <end position="71"/>
    </location>
</feature>
<dbReference type="EMBL" id="FOQO01000009">
    <property type="protein sequence ID" value="SFJ41560.1"/>
    <property type="molecule type" value="Genomic_DNA"/>
</dbReference>
<dbReference type="Pfam" id="PF13305">
    <property type="entry name" value="TetR_C_33"/>
    <property type="match status" value="1"/>
</dbReference>
<dbReference type="Gene3D" id="1.10.357.10">
    <property type="entry name" value="Tetracycline Repressor, domain 2"/>
    <property type="match status" value="1"/>
</dbReference>
<dbReference type="InterPro" id="IPR025996">
    <property type="entry name" value="MT1864/Rv1816-like_C"/>
</dbReference>
<evidence type="ECO:0000256" key="2">
    <source>
        <dbReference type="ARBA" id="ARBA00023125"/>
    </source>
</evidence>
<dbReference type="Pfam" id="PF00440">
    <property type="entry name" value="TetR_N"/>
    <property type="match status" value="1"/>
</dbReference>
<keyword evidence="3" id="KW-0804">Transcription</keyword>
<dbReference type="InterPro" id="IPR050109">
    <property type="entry name" value="HTH-type_TetR-like_transc_reg"/>
</dbReference>
<sequence length="216" mass="24519">MVVTFADSVNFYIQRYQMGISERKQRQLEQVRSAILAQSWQIVEEEGWDALSIRRIADAIEYSTPVVYKHFESKEAIRSAFSQEGYALLASRLHQAKRTHDRPTDQLMALSQAYWAFAEEHPKHYQIMYGLGIPTCEMVRETQEIMEVSTVFHGTIEAAIQESKQPNADVHLKAMTFWSILHGLVAMGMIAGPGDPQTAKRILEDATAGFIKALVE</sequence>
<keyword evidence="2 4" id="KW-0238">DNA-binding</keyword>
<dbReference type="PANTHER" id="PTHR30055">
    <property type="entry name" value="HTH-TYPE TRANSCRIPTIONAL REGULATOR RUTR"/>
    <property type="match status" value="1"/>
</dbReference>
<gene>
    <name evidence="6" type="ORF">SAMN05444682_109247</name>
</gene>
<dbReference type="InterPro" id="IPR009057">
    <property type="entry name" value="Homeodomain-like_sf"/>
</dbReference>
<evidence type="ECO:0000256" key="4">
    <source>
        <dbReference type="PROSITE-ProRule" id="PRU00335"/>
    </source>
</evidence>
<dbReference type="InterPro" id="IPR001647">
    <property type="entry name" value="HTH_TetR"/>
</dbReference>
<accession>A0A1I3R675</accession>
<proteinExistence type="predicted"/>
<reference evidence="6 7" key="1">
    <citation type="submission" date="2016-10" db="EMBL/GenBank/DDBJ databases">
        <authorList>
            <person name="de Groot N.N."/>
        </authorList>
    </citation>
    <scope>NUCLEOTIDE SEQUENCE [LARGE SCALE GENOMIC DNA]</scope>
    <source>
        <strain evidence="6 7">RK1</strain>
    </source>
</reference>
<name>A0A1I3R675_9SPHI</name>
<dbReference type="Proteomes" id="UP000198670">
    <property type="component" value="Unassembled WGS sequence"/>
</dbReference>
<evidence type="ECO:0000256" key="1">
    <source>
        <dbReference type="ARBA" id="ARBA00023015"/>
    </source>
</evidence>
<dbReference type="PANTHER" id="PTHR30055:SF212">
    <property type="entry name" value="TETR-FAMILY FAMILY TRANSCRIPTIONAL REGULATOR"/>
    <property type="match status" value="1"/>
</dbReference>
<dbReference type="InterPro" id="IPR036271">
    <property type="entry name" value="Tet_transcr_reg_TetR-rel_C_sf"/>
</dbReference>
<dbReference type="GO" id="GO:0003700">
    <property type="term" value="F:DNA-binding transcription factor activity"/>
    <property type="evidence" value="ECO:0007669"/>
    <property type="project" value="TreeGrafter"/>
</dbReference>
<keyword evidence="7" id="KW-1185">Reference proteome</keyword>
<dbReference type="GO" id="GO:0000976">
    <property type="term" value="F:transcription cis-regulatory region binding"/>
    <property type="evidence" value="ECO:0007669"/>
    <property type="project" value="TreeGrafter"/>
</dbReference>
<evidence type="ECO:0000313" key="6">
    <source>
        <dbReference type="EMBL" id="SFJ41560.1"/>
    </source>
</evidence>
<protein>
    <submittedName>
        <fullName evidence="6">Transcriptional regulator, TetR family</fullName>
    </submittedName>
</protein>
<keyword evidence="1" id="KW-0805">Transcription regulation</keyword>
<feature type="domain" description="HTH tetR-type" evidence="5">
    <location>
        <begin position="29"/>
        <end position="89"/>
    </location>
</feature>
<evidence type="ECO:0000313" key="7">
    <source>
        <dbReference type="Proteomes" id="UP000198670"/>
    </source>
</evidence>